<protein>
    <submittedName>
        <fullName evidence="2">Phosphoglycerate mutase</fullName>
    </submittedName>
</protein>
<dbReference type="Pfam" id="PF00300">
    <property type="entry name" value="His_Phos_1"/>
    <property type="match status" value="1"/>
</dbReference>
<dbReference type="Gene3D" id="3.40.50.1240">
    <property type="entry name" value="Phosphoglycerate mutase-like"/>
    <property type="match status" value="1"/>
</dbReference>
<dbReference type="InterPro" id="IPR051021">
    <property type="entry name" value="Mito_Ser/Thr_phosphatase"/>
</dbReference>
<dbReference type="AlphaFoldDB" id="H0E656"/>
<accession>H0E656</accession>
<comment type="caution">
    <text evidence="2">The sequence shown here is derived from an EMBL/GenBank/DDBJ whole genome shotgun (WGS) entry which is preliminary data.</text>
</comment>
<dbReference type="SMART" id="SM00855">
    <property type="entry name" value="PGAM"/>
    <property type="match status" value="1"/>
</dbReference>
<organism evidence="2 3">
    <name type="scientific">Patulibacter medicamentivorans</name>
    <dbReference type="NCBI Taxonomy" id="1097667"/>
    <lineage>
        <taxon>Bacteria</taxon>
        <taxon>Bacillati</taxon>
        <taxon>Actinomycetota</taxon>
        <taxon>Thermoleophilia</taxon>
        <taxon>Solirubrobacterales</taxon>
        <taxon>Patulibacteraceae</taxon>
        <taxon>Patulibacter</taxon>
    </lineage>
</organism>
<evidence type="ECO:0000256" key="1">
    <source>
        <dbReference type="ARBA" id="ARBA00022801"/>
    </source>
</evidence>
<dbReference type="SUPFAM" id="SSF53254">
    <property type="entry name" value="Phosphoglycerate mutase-like"/>
    <property type="match status" value="1"/>
</dbReference>
<keyword evidence="3" id="KW-1185">Reference proteome</keyword>
<dbReference type="InterPro" id="IPR013078">
    <property type="entry name" value="His_Pase_superF_clade-1"/>
</dbReference>
<dbReference type="CDD" id="cd07067">
    <property type="entry name" value="HP_PGM_like"/>
    <property type="match status" value="1"/>
</dbReference>
<dbReference type="InterPro" id="IPR029033">
    <property type="entry name" value="His_PPase_superfam"/>
</dbReference>
<evidence type="ECO:0000313" key="2">
    <source>
        <dbReference type="EMBL" id="EHN10825.1"/>
    </source>
</evidence>
<proteinExistence type="predicted"/>
<keyword evidence="1" id="KW-0378">Hydrolase</keyword>
<evidence type="ECO:0000313" key="3">
    <source>
        <dbReference type="Proteomes" id="UP000005143"/>
    </source>
</evidence>
<dbReference type="Proteomes" id="UP000005143">
    <property type="component" value="Unassembled WGS sequence"/>
</dbReference>
<dbReference type="RefSeq" id="WP_007575085.1">
    <property type="nucleotide sequence ID" value="NZ_AGUD01000200.1"/>
</dbReference>
<sequence>MPTLQLIRHGQASFGTADYDRLSTLGRWQANVTGRLLTTSNVRIVRVVAGGLQRQRQTAEPLVARLGLPLEVDRGWDEYAADDVLAAHSSAAVRLDDPSGVPARAFQGMIDAALASWIAAGDGTAAAESWNAFRRRTRAALDVAFSGTQSGDVVVCVSSGGTIAAVCAALLGAPDATFLPLSRVVVNGSITTIVRGRGGMSLVSFNEHRHLLRARPGLVTYR</sequence>
<name>H0E656_9ACTN</name>
<dbReference type="GO" id="GO:0016787">
    <property type="term" value="F:hydrolase activity"/>
    <property type="evidence" value="ECO:0007669"/>
    <property type="project" value="UniProtKB-KW"/>
</dbReference>
<dbReference type="PANTHER" id="PTHR20935:SF0">
    <property type="entry name" value="SERINE_THREONINE-PROTEIN PHOSPHATASE PGAM5, MITOCHONDRIAL"/>
    <property type="match status" value="1"/>
</dbReference>
<dbReference type="EMBL" id="AGUD01000200">
    <property type="protein sequence ID" value="EHN10825.1"/>
    <property type="molecule type" value="Genomic_DNA"/>
</dbReference>
<gene>
    <name evidence="2" type="ORF">PAI11_23060</name>
</gene>
<dbReference type="PANTHER" id="PTHR20935">
    <property type="entry name" value="PHOSPHOGLYCERATE MUTASE-RELATED"/>
    <property type="match status" value="1"/>
</dbReference>
<reference evidence="2 3" key="1">
    <citation type="journal article" date="2013" name="Biodegradation">
        <title>Quantitative proteomic analysis of ibuprofen-degrading Patulibacter sp. strain I11.</title>
        <authorList>
            <person name="Almeida B."/>
            <person name="Kjeldal H."/>
            <person name="Lolas I."/>
            <person name="Knudsen A.D."/>
            <person name="Carvalho G."/>
            <person name="Nielsen K.L."/>
            <person name="Barreto Crespo M.T."/>
            <person name="Stensballe A."/>
            <person name="Nielsen J.L."/>
        </authorList>
    </citation>
    <scope>NUCLEOTIDE SEQUENCE [LARGE SCALE GENOMIC DNA]</scope>
    <source>
        <strain evidence="2 3">I11</strain>
    </source>
</reference>